<dbReference type="InterPro" id="IPR043137">
    <property type="entry name" value="GGT_ssub_C"/>
</dbReference>
<dbReference type="InterPro" id="IPR029055">
    <property type="entry name" value="Ntn_hydrolases_N"/>
</dbReference>
<dbReference type="Gene3D" id="1.10.246.130">
    <property type="match status" value="1"/>
</dbReference>
<keyword evidence="2 6" id="KW-0808">Transferase</keyword>
<feature type="chain" id="PRO_5016859710" evidence="5">
    <location>
        <begin position="21"/>
        <end position="598"/>
    </location>
</feature>
<dbReference type="PROSITE" id="PS51257">
    <property type="entry name" value="PROKAR_LIPOPROTEIN"/>
    <property type="match status" value="1"/>
</dbReference>
<dbReference type="InterPro" id="IPR051792">
    <property type="entry name" value="GGT_bact"/>
</dbReference>
<organism evidence="6 7">
    <name type="scientific">Sphingomonas aracearum</name>
    <dbReference type="NCBI Taxonomy" id="2283317"/>
    <lineage>
        <taxon>Bacteria</taxon>
        <taxon>Pseudomonadati</taxon>
        <taxon>Pseudomonadota</taxon>
        <taxon>Alphaproteobacteria</taxon>
        <taxon>Sphingomonadales</taxon>
        <taxon>Sphingomonadaceae</taxon>
        <taxon>Sphingomonas</taxon>
    </lineage>
</organism>
<dbReference type="Proteomes" id="UP000253918">
    <property type="component" value="Unassembled WGS sequence"/>
</dbReference>
<keyword evidence="4" id="KW-0865">Zymogen</keyword>
<dbReference type="GO" id="GO:0016740">
    <property type="term" value="F:transferase activity"/>
    <property type="evidence" value="ECO:0007669"/>
    <property type="project" value="UniProtKB-KW"/>
</dbReference>
<evidence type="ECO:0000313" key="7">
    <source>
        <dbReference type="Proteomes" id="UP000253918"/>
    </source>
</evidence>
<dbReference type="PANTHER" id="PTHR43199">
    <property type="entry name" value="GLUTATHIONE HYDROLASE"/>
    <property type="match status" value="1"/>
</dbReference>
<dbReference type="InterPro" id="IPR043138">
    <property type="entry name" value="GGT_lsub"/>
</dbReference>
<keyword evidence="3" id="KW-0378">Hydrolase</keyword>
<dbReference type="Pfam" id="PF01019">
    <property type="entry name" value="G_glu_transpept"/>
    <property type="match status" value="1"/>
</dbReference>
<keyword evidence="7" id="KW-1185">Reference proteome</keyword>
<dbReference type="Gene3D" id="3.60.20.40">
    <property type="match status" value="1"/>
</dbReference>
<comment type="similarity">
    <text evidence="1">Belongs to the gamma-glutamyltransferase family.</text>
</comment>
<evidence type="ECO:0000256" key="4">
    <source>
        <dbReference type="ARBA" id="ARBA00023145"/>
    </source>
</evidence>
<name>A0A369VXC9_9SPHN</name>
<accession>A0A369VXC9</accession>
<dbReference type="SUPFAM" id="SSF56235">
    <property type="entry name" value="N-terminal nucleophile aminohydrolases (Ntn hydrolases)"/>
    <property type="match status" value="1"/>
</dbReference>
<evidence type="ECO:0000256" key="5">
    <source>
        <dbReference type="SAM" id="SignalP"/>
    </source>
</evidence>
<evidence type="ECO:0000256" key="3">
    <source>
        <dbReference type="ARBA" id="ARBA00022801"/>
    </source>
</evidence>
<evidence type="ECO:0000313" key="6">
    <source>
        <dbReference type="EMBL" id="RDE05732.1"/>
    </source>
</evidence>
<evidence type="ECO:0000256" key="2">
    <source>
        <dbReference type="ARBA" id="ARBA00022679"/>
    </source>
</evidence>
<sequence length="598" mass="61840">MTLLRSLLAAGAAALLGSCAATDRPAAPPAAVAAPAAAKIFSVVANPLAAEAGMAVLRRGGSAVDAAIAVQAMLSLVEPQSSGIGGGAFMTYYDAATRKVTVYDGRETAPAGATPAMWLGANGQPLPFDTAVLSGRATGVLGAVRMLALAHDEHGRLPWRDLFGDAERTAREGFIVSPRLGRMLRGGFAELSAPDVQAYFARPGGGLLTAGDRLRNPAYAGFLQRLAAQGPDALYAGETARRIVARVAQGPLASSMTLADLAAYRPVKREPICDSWRVYVVCAPPPPASGVGLLELLKILERTDIAARGPADPQGWFLFAEASRLMYADRDRYVGDPAFVQVPVKGLLDPAYVARRAALIGAQAGAPPEAGQPAGAVLAGRDATREPMGTSHFIVGDAAGNVVSMTTTVESIFGSGRMVDGFFLNNQMTDFSFAPVDAQGRPAANAVAPGKRPRSSMTPLVMLTADRRFAGAFGSAGGNAILAYVGKSMVGAVDWRLPTQEALALPNLVARGQAFQGEVTKFSPALLAGLAARGIDLKPGQGEDSGLQGLLVRGGLYDGGFDPRREGRALVEPAPGSARVLSGNADRVAHARETVPAQ</sequence>
<dbReference type="PANTHER" id="PTHR43199:SF1">
    <property type="entry name" value="GLUTATHIONE HYDROLASE PROENZYME"/>
    <property type="match status" value="1"/>
</dbReference>
<reference evidence="6 7" key="1">
    <citation type="submission" date="2018-07" db="EMBL/GenBank/DDBJ databases">
        <title>a novel species of Sphingomonas isolated from the rhizosphere soil of Araceae plant.</title>
        <authorList>
            <person name="Zhiyong W."/>
            <person name="Qinglan Z."/>
            <person name="Zhiwei F."/>
            <person name="Ding X."/>
            <person name="Gejiao W."/>
            <person name="Shixue Z."/>
        </authorList>
    </citation>
    <scope>NUCLEOTIDE SEQUENCE [LARGE SCALE GENOMIC DNA]</scope>
    <source>
        <strain evidence="6 7">WZY 27</strain>
    </source>
</reference>
<dbReference type="OrthoDB" id="9781342at2"/>
<dbReference type="AlphaFoldDB" id="A0A369VXC9"/>
<dbReference type="PRINTS" id="PR01210">
    <property type="entry name" value="GGTRANSPTASE"/>
</dbReference>
<keyword evidence="5" id="KW-0732">Signal</keyword>
<dbReference type="RefSeq" id="WP_114687801.1">
    <property type="nucleotide sequence ID" value="NZ_QQNB01000002.1"/>
</dbReference>
<dbReference type="GO" id="GO:0016787">
    <property type="term" value="F:hydrolase activity"/>
    <property type="evidence" value="ECO:0007669"/>
    <property type="project" value="UniProtKB-KW"/>
</dbReference>
<feature type="signal peptide" evidence="5">
    <location>
        <begin position="1"/>
        <end position="20"/>
    </location>
</feature>
<dbReference type="EMBL" id="QQNB01000002">
    <property type="protein sequence ID" value="RDE05732.1"/>
    <property type="molecule type" value="Genomic_DNA"/>
</dbReference>
<proteinExistence type="inferred from homology"/>
<evidence type="ECO:0000256" key="1">
    <source>
        <dbReference type="ARBA" id="ARBA00009381"/>
    </source>
</evidence>
<gene>
    <name evidence="6" type="ORF">DVW87_11025</name>
</gene>
<protein>
    <submittedName>
        <fullName evidence="6">Gamma-glutamyltransferase family protein</fullName>
    </submittedName>
</protein>
<comment type="caution">
    <text evidence="6">The sequence shown here is derived from an EMBL/GenBank/DDBJ whole genome shotgun (WGS) entry which is preliminary data.</text>
</comment>